<dbReference type="Pfam" id="PF02348">
    <property type="entry name" value="CTP_transf_3"/>
    <property type="match status" value="1"/>
</dbReference>
<dbReference type="PANTHER" id="PTHR21485">
    <property type="entry name" value="HAD SUPERFAMILY MEMBERS CMAS AND KDSC"/>
    <property type="match status" value="1"/>
</dbReference>
<evidence type="ECO:0000313" key="1">
    <source>
        <dbReference type="EMBL" id="MBM7573191.1"/>
    </source>
</evidence>
<comment type="caution">
    <text evidence="1">The sequence shown here is derived from an EMBL/GenBank/DDBJ whole genome shotgun (WGS) entry which is preliminary data.</text>
</comment>
<organism evidence="1 2">
    <name type="scientific">Aquibacillus albus</name>
    <dbReference type="NCBI Taxonomy" id="1168171"/>
    <lineage>
        <taxon>Bacteria</taxon>
        <taxon>Bacillati</taxon>
        <taxon>Bacillota</taxon>
        <taxon>Bacilli</taxon>
        <taxon>Bacillales</taxon>
        <taxon>Bacillaceae</taxon>
        <taxon>Aquibacillus</taxon>
    </lineage>
</organism>
<proteinExistence type="predicted"/>
<dbReference type="PANTHER" id="PTHR21485:SF6">
    <property type="entry name" value="N-ACYLNEURAMINATE CYTIDYLYLTRANSFERASE-RELATED"/>
    <property type="match status" value="1"/>
</dbReference>
<dbReference type="Proteomes" id="UP001296943">
    <property type="component" value="Unassembled WGS sequence"/>
</dbReference>
<reference evidence="1 2" key="1">
    <citation type="submission" date="2021-01" db="EMBL/GenBank/DDBJ databases">
        <title>Genomic Encyclopedia of Type Strains, Phase IV (KMG-IV): sequencing the most valuable type-strain genomes for metagenomic binning, comparative biology and taxonomic classification.</title>
        <authorList>
            <person name="Goeker M."/>
        </authorList>
    </citation>
    <scope>NUCLEOTIDE SEQUENCE [LARGE SCALE GENOMIC DNA]</scope>
    <source>
        <strain evidence="1 2">DSM 23711</strain>
    </source>
</reference>
<dbReference type="GO" id="GO:0016779">
    <property type="term" value="F:nucleotidyltransferase activity"/>
    <property type="evidence" value="ECO:0007669"/>
    <property type="project" value="UniProtKB-KW"/>
</dbReference>
<keyword evidence="1" id="KW-0808">Transferase</keyword>
<sequence>MYFGKTFMAIIPARGGSKGIPKKNLTLVDGKPLIQYTIDEAKQSKYLDTVIVSTDDQEIANVSKECGVAVPFLRPKSLASDNSKTIDAIIYTINKLTQNGNDYDYVVLLQPTQPLRKYWHIDGAIEKIINKNVDSLVSVSEVKDHPSLIRTINNDEILGNLININSTIRRQDFPVYYKVNGAIYINKLNEKFSSNTSLNDNKLAYIMDRSYDLDIDEPIDLELFKLLIK</sequence>
<dbReference type="InterPro" id="IPR029044">
    <property type="entry name" value="Nucleotide-diphossugar_trans"/>
</dbReference>
<dbReference type="InterPro" id="IPR003329">
    <property type="entry name" value="Cytidylyl_trans"/>
</dbReference>
<name>A0ABS2N4W8_9BACI</name>
<dbReference type="InterPro" id="IPR050793">
    <property type="entry name" value="CMP-NeuNAc_synthase"/>
</dbReference>
<gene>
    <name evidence="1" type="ORF">JOC48_003742</name>
</gene>
<accession>A0ABS2N4W8</accession>
<dbReference type="EMBL" id="JAFBDR010000028">
    <property type="protein sequence ID" value="MBM7573191.1"/>
    <property type="molecule type" value="Genomic_DNA"/>
</dbReference>
<keyword evidence="2" id="KW-1185">Reference proteome</keyword>
<evidence type="ECO:0000313" key="2">
    <source>
        <dbReference type="Proteomes" id="UP001296943"/>
    </source>
</evidence>
<dbReference type="SUPFAM" id="SSF53448">
    <property type="entry name" value="Nucleotide-diphospho-sugar transferases"/>
    <property type="match status" value="1"/>
</dbReference>
<protein>
    <submittedName>
        <fullName evidence="1">CMP-N,N'-diacetyllegionaminic acid synthase</fullName>
        <ecNumber evidence="1">2.7.7.82</ecNumber>
    </submittedName>
</protein>
<dbReference type="Gene3D" id="3.90.550.10">
    <property type="entry name" value="Spore Coat Polysaccharide Biosynthesis Protein SpsA, Chain A"/>
    <property type="match status" value="1"/>
</dbReference>
<keyword evidence="1" id="KW-0548">Nucleotidyltransferase</keyword>
<dbReference type="RefSeq" id="WP_204501853.1">
    <property type="nucleotide sequence ID" value="NZ_JAFBDR010000028.1"/>
</dbReference>
<dbReference type="EC" id="2.7.7.82" evidence="1"/>
<dbReference type="CDD" id="cd02513">
    <property type="entry name" value="CMP-NeuAc_Synthase"/>
    <property type="match status" value="1"/>
</dbReference>